<accession>A0A557SZ65</accession>
<dbReference type="OrthoDB" id="11627at2157"/>
<sequence length="244" mass="27426">MKYTLFFVLPLVLLMPLAQSVSAETNFMDKFNKAFQTLTSGDKQAIGNMTELVDNKTNTGNHTLYSLSSKINKAFQTLTSGDKQAIGNMTELVDNNINQIKNFIAELKFKSGLDTYVNFEPQGYGIYQAKESSVFMPGEKMILYIEPKGYEYGTLFDKSGNKLHTMDFAIDFTISDESGNILTNQQGITFDKIVSHHKNKELFIPFTITQSSPFPEGNYIITYVIHDKKSGASFDIVKNITIAR</sequence>
<reference evidence="1 2" key="1">
    <citation type="journal article" date="2019" name="Front. Microbiol.">
        <title>Ammonia Oxidation by the Arctic Terrestrial Thaumarchaeote Candidatus Nitrosocosmicus arcticus Is Stimulated by Increasing Temperatures.</title>
        <authorList>
            <person name="Alves R.J.E."/>
            <person name="Kerou M."/>
            <person name="Zappe A."/>
            <person name="Bittner R."/>
            <person name="Abby S.S."/>
            <person name="Schmidt H.A."/>
            <person name="Pfeifer K."/>
            <person name="Schleper C."/>
        </authorList>
    </citation>
    <scope>NUCLEOTIDE SEQUENCE [LARGE SCALE GENOMIC DNA]</scope>
    <source>
        <strain evidence="1 2">Kfb</strain>
    </source>
</reference>
<dbReference type="EMBL" id="VOAH01000001">
    <property type="protein sequence ID" value="TVP41893.1"/>
    <property type="molecule type" value="Genomic_DNA"/>
</dbReference>
<gene>
    <name evidence="1" type="ORF">NARC_10299</name>
</gene>
<evidence type="ECO:0000313" key="1">
    <source>
        <dbReference type="EMBL" id="TVP41893.1"/>
    </source>
</evidence>
<proteinExistence type="predicted"/>
<comment type="caution">
    <text evidence="1">The sequence shown here is derived from an EMBL/GenBank/DDBJ whole genome shotgun (WGS) entry which is preliminary data.</text>
</comment>
<dbReference type="AlphaFoldDB" id="A0A557SZ65"/>
<name>A0A557SZ65_9ARCH</name>
<protein>
    <submittedName>
        <fullName evidence="1">Uncharacterized protein</fullName>
    </submittedName>
</protein>
<keyword evidence="2" id="KW-1185">Reference proteome</keyword>
<organism evidence="1 2">
    <name type="scientific">Candidatus Nitrosocosmicus arcticus</name>
    <dbReference type="NCBI Taxonomy" id="2035267"/>
    <lineage>
        <taxon>Archaea</taxon>
        <taxon>Nitrososphaerota</taxon>
        <taxon>Nitrososphaeria</taxon>
        <taxon>Nitrososphaerales</taxon>
        <taxon>Nitrososphaeraceae</taxon>
        <taxon>Candidatus Nitrosocosmicus</taxon>
    </lineage>
</organism>
<dbReference type="Proteomes" id="UP000315289">
    <property type="component" value="Unassembled WGS sequence"/>
</dbReference>
<dbReference type="RefSeq" id="WP_144728422.1">
    <property type="nucleotide sequence ID" value="NZ_ML675578.1"/>
</dbReference>
<evidence type="ECO:0000313" key="2">
    <source>
        <dbReference type="Proteomes" id="UP000315289"/>
    </source>
</evidence>